<organism evidence="1">
    <name type="scientific">Anguilla anguilla</name>
    <name type="common">European freshwater eel</name>
    <name type="synonym">Muraena anguilla</name>
    <dbReference type="NCBI Taxonomy" id="7936"/>
    <lineage>
        <taxon>Eukaryota</taxon>
        <taxon>Metazoa</taxon>
        <taxon>Chordata</taxon>
        <taxon>Craniata</taxon>
        <taxon>Vertebrata</taxon>
        <taxon>Euteleostomi</taxon>
        <taxon>Actinopterygii</taxon>
        <taxon>Neopterygii</taxon>
        <taxon>Teleostei</taxon>
        <taxon>Anguilliformes</taxon>
        <taxon>Anguillidae</taxon>
        <taxon>Anguilla</taxon>
    </lineage>
</organism>
<dbReference type="EMBL" id="GBXM01000258">
    <property type="protein sequence ID" value="JAI08320.1"/>
    <property type="molecule type" value="Transcribed_RNA"/>
</dbReference>
<sequence>MCHLFGLRLTEHLWHLHYMPHPFFPQGRAAYSELLPL</sequence>
<accession>A0A0E9Y0B8</accession>
<name>A0A0E9Y0B8_ANGAN</name>
<protein>
    <submittedName>
        <fullName evidence="1">Uncharacterized protein</fullName>
    </submittedName>
</protein>
<dbReference type="AlphaFoldDB" id="A0A0E9Y0B8"/>
<evidence type="ECO:0000313" key="1">
    <source>
        <dbReference type="EMBL" id="JAI08320.1"/>
    </source>
</evidence>
<reference evidence="1" key="2">
    <citation type="journal article" date="2015" name="Fish Shellfish Immunol.">
        <title>Early steps in the European eel (Anguilla anguilla)-Vibrio vulnificus interaction in the gills: Role of the RtxA13 toxin.</title>
        <authorList>
            <person name="Callol A."/>
            <person name="Pajuelo D."/>
            <person name="Ebbesson L."/>
            <person name="Teles M."/>
            <person name="MacKenzie S."/>
            <person name="Amaro C."/>
        </authorList>
    </citation>
    <scope>NUCLEOTIDE SEQUENCE</scope>
</reference>
<reference evidence="1" key="1">
    <citation type="submission" date="2014-11" db="EMBL/GenBank/DDBJ databases">
        <authorList>
            <person name="Amaro Gonzalez C."/>
        </authorList>
    </citation>
    <scope>NUCLEOTIDE SEQUENCE</scope>
</reference>
<proteinExistence type="predicted"/>